<sequence>MGASWLPFFYHNADVEKEISQSQLNAPPV</sequence>
<dbReference type="Proteomes" id="UP000256862">
    <property type="component" value="Chromosome CO2235"/>
</dbReference>
<name>A0A375G2P2_9BURK</name>
<dbReference type="AlphaFoldDB" id="A0A375G2P2"/>
<protein>
    <submittedName>
        <fullName evidence="1">Uncharacterized protein</fullName>
    </submittedName>
</protein>
<comment type="caution">
    <text evidence="1">The sequence shown here is derived from an EMBL/GenBank/DDBJ whole genome shotgun (WGS) entry which is preliminary data.</text>
</comment>
<dbReference type="EMBL" id="OGUS01000124">
    <property type="protein sequence ID" value="SPC14933.1"/>
    <property type="molecule type" value="Genomic_DNA"/>
</dbReference>
<evidence type="ECO:0000313" key="1">
    <source>
        <dbReference type="EMBL" id="SPC14933.1"/>
    </source>
</evidence>
<reference evidence="1" key="1">
    <citation type="submission" date="2018-01" db="EMBL/GenBank/DDBJ databases">
        <authorList>
            <person name="Clerissi C."/>
        </authorList>
    </citation>
    <scope>NUCLEOTIDE SEQUENCE</scope>
    <source>
        <strain evidence="1">Cupriavidus oxalaticus LMG 2235</strain>
    </source>
</reference>
<accession>A0A375G2P2</accession>
<proteinExistence type="predicted"/>
<organism evidence="1">
    <name type="scientific">Cupriavidus oxalaticus</name>
    <dbReference type="NCBI Taxonomy" id="96344"/>
    <lineage>
        <taxon>Bacteria</taxon>
        <taxon>Pseudomonadati</taxon>
        <taxon>Pseudomonadota</taxon>
        <taxon>Betaproteobacteria</taxon>
        <taxon>Burkholderiales</taxon>
        <taxon>Burkholderiaceae</taxon>
        <taxon>Cupriavidus</taxon>
    </lineage>
</organism>
<gene>
    <name evidence="1" type="ORF">CO2235_230136</name>
</gene>